<comment type="caution">
    <text evidence="4">The sequence shown here is derived from an EMBL/GenBank/DDBJ whole genome shotgun (WGS) entry which is preliminary data.</text>
</comment>
<dbReference type="AlphaFoldDB" id="A0A9D3YRY0"/>
<gene>
    <name evidence="4" type="ORF">DPMN_080069</name>
</gene>
<dbReference type="Proteomes" id="UP000828390">
    <property type="component" value="Unassembled WGS sequence"/>
</dbReference>
<reference evidence="4" key="1">
    <citation type="journal article" date="2019" name="bioRxiv">
        <title>The Genome of the Zebra Mussel, Dreissena polymorpha: A Resource for Invasive Species Research.</title>
        <authorList>
            <person name="McCartney M.A."/>
            <person name="Auch B."/>
            <person name="Kono T."/>
            <person name="Mallez S."/>
            <person name="Zhang Y."/>
            <person name="Obille A."/>
            <person name="Becker A."/>
            <person name="Abrahante J.E."/>
            <person name="Garbe J."/>
            <person name="Badalamenti J.P."/>
            <person name="Herman A."/>
            <person name="Mangelson H."/>
            <person name="Liachko I."/>
            <person name="Sullivan S."/>
            <person name="Sone E.D."/>
            <person name="Koren S."/>
            <person name="Silverstein K.A.T."/>
            <person name="Beckman K.B."/>
            <person name="Gohl D.M."/>
        </authorList>
    </citation>
    <scope>NUCLEOTIDE SEQUENCE</scope>
    <source>
        <strain evidence="4">Duluth1</strain>
        <tissue evidence="4">Whole animal</tissue>
    </source>
</reference>
<evidence type="ECO:0000256" key="3">
    <source>
        <dbReference type="PROSITE-ProRule" id="PRU00023"/>
    </source>
</evidence>
<dbReference type="PANTHER" id="PTHR24198:SF165">
    <property type="entry name" value="ANKYRIN REPEAT-CONTAINING PROTEIN-RELATED"/>
    <property type="match status" value="1"/>
</dbReference>
<keyword evidence="2 3" id="KW-0040">ANK repeat</keyword>
<evidence type="ECO:0000313" key="5">
    <source>
        <dbReference type="Proteomes" id="UP000828390"/>
    </source>
</evidence>
<dbReference type="EMBL" id="JAIWYP010000015">
    <property type="protein sequence ID" value="KAH3705006.1"/>
    <property type="molecule type" value="Genomic_DNA"/>
</dbReference>
<evidence type="ECO:0000313" key="4">
    <source>
        <dbReference type="EMBL" id="KAH3705006.1"/>
    </source>
</evidence>
<dbReference type="PROSITE" id="PS50088">
    <property type="entry name" value="ANK_REPEAT"/>
    <property type="match status" value="1"/>
</dbReference>
<dbReference type="InterPro" id="IPR002110">
    <property type="entry name" value="Ankyrin_rpt"/>
</dbReference>
<dbReference type="SUPFAM" id="SSF48403">
    <property type="entry name" value="Ankyrin repeat"/>
    <property type="match status" value="1"/>
</dbReference>
<keyword evidence="5" id="KW-1185">Reference proteome</keyword>
<protein>
    <submittedName>
        <fullName evidence="4">Uncharacterized protein</fullName>
    </submittedName>
</protein>
<dbReference type="PANTHER" id="PTHR24198">
    <property type="entry name" value="ANKYRIN REPEAT AND PROTEIN KINASE DOMAIN-CONTAINING PROTEIN"/>
    <property type="match status" value="1"/>
</dbReference>
<accession>A0A9D3YRY0</accession>
<sequence length="116" mass="12902">MHVFEIMAKQKSLLIIPGHGDKVQRPIVIAVKKGQLKIVQALVNENPDVLAEPGIDGEYPIVIACRNGCIDIVEYMANCNRRCLETLNKKGQTLIHIATEAGKEQVVDFLLQPEEK</sequence>
<dbReference type="PROSITE" id="PS50297">
    <property type="entry name" value="ANK_REP_REGION"/>
    <property type="match status" value="1"/>
</dbReference>
<reference evidence="4" key="2">
    <citation type="submission" date="2020-11" db="EMBL/GenBank/DDBJ databases">
        <authorList>
            <person name="McCartney M.A."/>
            <person name="Auch B."/>
            <person name="Kono T."/>
            <person name="Mallez S."/>
            <person name="Becker A."/>
            <person name="Gohl D.M."/>
            <person name="Silverstein K.A.T."/>
            <person name="Koren S."/>
            <person name="Bechman K.B."/>
            <person name="Herman A."/>
            <person name="Abrahante J.E."/>
            <person name="Garbe J."/>
        </authorList>
    </citation>
    <scope>NUCLEOTIDE SEQUENCE</scope>
    <source>
        <strain evidence="4">Duluth1</strain>
        <tissue evidence="4">Whole animal</tissue>
    </source>
</reference>
<name>A0A9D3YRY0_DREPO</name>
<feature type="non-terminal residue" evidence="4">
    <location>
        <position position="116"/>
    </location>
</feature>
<dbReference type="SMART" id="SM00248">
    <property type="entry name" value="ANK"/>
    <property type="match status" value="3"/>
</dbReference>
<dbReference type="Gene3D" id="1.25.40.20">
    <property type="entry name" value="Ankyrin repeat-containing domain"/>
    <property type="match status" value="1"/>
</dbReference>
<organism evidence="4 5">
    <name type="scientific">Dreissena polymorpha</name>
    <name type="common">Zebra mussel</name>
    <name type="synonym">Mytilus polymorpha</name>
    <dbReference type="NCBI Taxonomy" id="45954"/>
    <lineage>
        <taxon>Eukaryota</taxon>
        <taxon>Metazoa</taxon>
        <taxon>Spiralia</taxon>
        <taxon>Lophotrochozoa</taxon>
        <taxon>Mollusca</taxon>
        <taxon>Bivalvia</taxon>
        <taxon>Autobranchia</taxon>
        <taxon>Heteroconchia</taxon>
        <taxon>Euheterodonta</taxon>
        <taxon>Imparidentia</taxon>
        <taxon>Neoheterodontei</taxon>
        <taxon>Myida</taxon>
        <taxon>Dreissenoidea</taxon>
        <taxon>Dreissenidae</taxon>
        <taxon>Dreissena</taxon>
    </lineage>
</organism>
<evidence type="ECO:0000256" key="1">
    <source>
        <dbReference type="ARBA" id="ARBA00022737"/>
    </source>
</evidence>
<dbReference type="InterPro" id="IPR036770">
    <property type="entry name" value="Ankyrin_rpt-contain_sf"/>
</dbReference>
<dbReference type="Pfam" id="PF12796">
    <property type="entry name" value="Ank_2"/>
    <property type="match status" value="1"/>
</dbReference>
<keyword evidence="1" id="KW-0677">Repeat</keyword>
<evidence type="ECO:0000256" key="2">
    <source>
        <dbReference type="ARBA" id="ARBA00023043"/>
    </source>
</evidence>
<feature type="repeat" description="ANK" evidence="3">
    <location>
        <begin position="90"/>
        <end position="116"/>
    </location>
</feature>
<proteinExistence type="predicted"/>